<evidence type="ECO:0008006" key="3">
    <source>
        <dbReference type="Google" id="ProtNLM"/>
    </source>
</evidence>
<dbReference type="AlphaFoldDB" id="A0A154W300"/>
<dbReference type="RefSeq" id="WP_067556240.1">
    <property type="nucleotide sequence ID" value="NZ_LPXN01000109.1"/>
</dbReference>
<reference evidence="1 2" key="1">
    <citation type="submission" date="2015-12" db="EMBL/GenBank/DDBJ databases">
        <title>Genome sequence of Oceanibaculum pacificum MCCC 1A02656.</title>
        <authorList>
            <person name="Lu L."/>
            <person name="Lai Q."/>
            <person name="Shao Z."/>
            <person name="Qian P."/>
        </authorList>
    </citation>
    <scope>NUCLEOTIDE SEQUENCE [LARGE SCALE GENOMIC DNA]</scope>
    <source>
        <strain evidence="1 2">MCCC 1A02656</strain>
    </source>
</reference>
<gene>
    <name evidence="1" type="ORF">AUP43_09120</name>
</gene>
<keyword evidence="2" id="KW-1185">Reference proteome</keyword>
<dbReference type="Proteomes" id="UP000076400">
    <property type="component" value="Unassembled WGS sequence"/>
</dbReference>
<accession>A0A154W300</accession>
<evidence type="ECO:0000313" key="2">
    <source>
        <dbReference type="Proteomes" id="UP000076400"/>
    </source>
</evidence>
<dbReference type="EMBL" id="LPXN01000109">
    <property type="protein sequence ID" value="KZD07945.1"/>
    <property type="molecule type" value="Genomic_DNA"/>
</dbReference>
<proteinExistence type="predicted"/>
<comment type="caution">
    <text evidence="1">The sequence shown here is derived from an EMBL/GenBank/DDBJ whole genome shotgun (WGS) entry which is preliminary data.</text>
</comment>
<sequence>MMSMPNDQPWLDPTDPMIEAGARSLLDHAGDIPEPALARLGESVLRIAWITRPDQLADAKLAFLLQHWRKLAEERSAAVAHQDQIDCLDLIPTLGNLILLDIERDGLDARYRVYGTNVASHAARDWTGWRVSDMNREVQTPASLLYRVGYRAAWLRQAPLFTEHRSAPWLDVQIWQRLVLPLVDDSGRCSRCLVGSVTLGERILTDQELADQRRRLKKS</sequence>
<dbReference type="STRING" id="580166.AUP43_09120"/>
<name>A0A154W300_9PROT</name>
<evidence type="ECO:0000313" key="1">
    <source>
        <dbReference type="EMBL" id="KZD07945.1"/>
    </source>
</evidence>
<organism evidence="1 2">
    <name type="scientific">Oceanibaculum pacificum</name>
    <dbReference type="NCBI Taxonomy" id="580166"/>
    <lineage>
        <taxon>Bacteria</taxon>
        <taxon>Pseudomonadati</taxon>
        <taxon>Pseudomonadota</taxon>
        <taxon>Alphaproteobacteria</taxon>
        <taxon>Rhodospirillales</taxon>
        <taxon>Oceanibaculaceae</taxon>
        <taxon>Oceanibaculum</taxon>
    </lineage>
</organism>
<protein>
    <recommendedName>
        <fullName evidence="3">PAS domain-containing protein</fullName>
    </recommendedName>
</protein>